<feature type="non-terminal residue" evidence="1">
    <location>
        <position position="39"/>
    </location>
</feature>
<comment type="caution">
    <text evidence="1">The sequence shown here is derived from an EMBL/GenBank/DDBJ whole genome shotgun (WGS) entry which is preliminary data.</text>
</comment>
<organism evidence="1 2">
    <name type="scientific">Paraglomus occultum</name>
    <dbReference type="NCBI Taxonomy" id="144539"/>
    <lineage>
        <taxon>Eukaryota</taxon>
        <taxon>Fungi</taxon>
        <taxon>Fungi incertae sedis</taxon>
        <taxon>Mucoromycota</taxon>
        <taxon>Glomeromycotina</taxon>
        <taxon>Glomeromycetes</taxon>
        <taxon>Paraglomerales</taxon>
        <taxon>Paraglomeraceae</taxon>
        <taxon>Paraglomus</taxon>
    </lineage>
</organism>
<dbReference type="EMBL" id="CAJVPJ010006576">
    <property type="protein sequence ID" value="CAG8669682.1"/>
    <property type="molecule type" value="Genomic_DNA"/>
</dbReference>
<protein>
    <submittedName>
        <fullName evidence="1">3604_t:CDS:1</fullName>
    </submittedName>
</protein>
<proteinExistence type="predicted"/>
<reference evidence="1" key="1">
    <citation type="submission" date="2021-06" db="EMBL/GenBank/DDBJ databases">
        <authorList>
            <person name="Kallberg Y."/>
            <person name="Tangrot J."/>
            <person name="Rosling A."/>
        </authorList>
    </citation>
    <scope>NUCLEOTIDE SEQUENCE</scope>
    <source>
        <strain evidence="1">IA702</strain>
    </source>
</reference>
<keyword evidence="2" id="KW-1185">Reference proteome</keyword>
<evidence type="ECO:0000313" key="2">
    <source>
        <dbReference type="Proteomes" id="UP000789572"/>
    </source>
</evidence>
<name>A0A9N9ECZ4_9GLOM</name>
<evidence type="ECO:0000313" key="1">
    <source>
        <dbReference type="EMBL" id="CAG8669682.1"/>
    </source>
</evidence>
<dbReference type="Proteomes" id="UP000789572">
    <property type="component" value="Unassembled WGS sequence"/>
</dbReference>
<feature type="non-terminal residue" evidence="1">
    <location>
        <position position="1"/>
    </location>
</feature>
<dbReference type="AlphaFoldDB" id="A0A9N9ECZ4"/>
<sequence length="39" mass="4498">RFTVGTINCAFEKRSRYFLLDADSVRNDPTTVAQIPEHE</sequence>
<accession>A0A9N9ECZ4</accession>
<gene>
    <name evidence="1" type="ORF">POCULU_LOCUS10899</name>
</gene>